<dbReference type="Pfam" id="PF00270">
    <property type="entry name" value="DEAD"/>
    <property type="match status" value="1"/>
</dbReference>
<dbReference type="Pfam" id="PF00271">
    <property type="entry name" value="Helicase_C"/>
    <property type="match status" value="1"/>
</dbReference>
<dbReference type="Gene3D" id="3.40.50.300">
    <property type="entry name" value="P-loop containing nucleotide triphosphate hydrolases"/>
    <property type="match status" value="2"/>
</dbReference>
<evidence type="ECO:0000256" key="3">
    <source>
        <dbReference type="ARBA" id="ARBA00022806"/>
    </source>
</evidence>
<dbReference type="InterPro" id="IPR052431">
    <property type="entry name" value="SKI2_subfamily_helicases"/>
</dbReference>
<dbReference type="PROSITE" id="PS51192">
    <property type="entry name" value="HELICASE_ATP_BIND_1"/>
    <property type="match status" value="1"/>
</dbReference>
<keyword evidence="1" id="KW-0547">Nucleotide-binding</keyword>
<evidence type="ECO:0000256" key="4">
    <source>
        <dbReference type="ARBA" id="ARBA00022840"/>
    </source>
</evidence>
<dbReference type="SMART" id="SM00490">
    <property type="entry name" value="HELICc"/>
    <property type="match status" value="1"/>
</dbReference>
<evidence type="ECO:0000256" key="2">
    <source>
        <dbReference type="ARBA" id="ARBA00022801"/>
    </source>
</evidence>
<keyword evidence="8" id="KW-1185">Reference proteome</keyword>
<dbReference type="GO" id="GO:0005524">
    <property type="term" value="F:ATP binding"/>
    <property type="evidence" value="ECO:0007669"/>
    <property type="project" value="UniProtKB-KW"/>
</dbReference>
<dbReference type="GO" id="GO:0003676">
    <property type="term" value="F:nucleic acid binding"/>
    <property type="evidence" value="ECO:0007669"/>
    <property type="project" value="InterPro"/>
</dbReference>
<evidence type="ECO:0000313" key="8">
    <source>
        <dbReference type="Proteomes" id="UP000515158"/>
    </source>
</evidence>
<dbReference type="InterPro" id="IPR001650">
    <property type="entry name" value="Helicase_C-like"/>
</dbReference>
<evidence type="ECO:0000256" key="1">
    <source>
        <dbReference type="ARBA" id="ARBA00022741"/>
    </source>
</evidence>
<evidence type="ECO:0000259" key="7">
    <source>
        <dbReference type="PROSITE" id="PS51194"/>
    </source>
</evidence>
<gene>
    <name evidence="9" type="primary">LOC117641500</name>
</gene>
<dbReference type="GO" id="GO:0004386">
    <property type="term" value="F:helicase activity"/>
    <property type="evidence" value="ECO:0007669"/>
    <property type="project" value="UniProtKB-KW"/>
</dbReference>
<protein>
    <submittedName>
        <fullName evidence="9">Probable ATP-dependent RNA helicase DDX60 isoform X1</fullName>
    </submittedName>
</protein>
<feature type="region of interest" description="Disordered" evidence="5">
    <location>
        <begin position="78"/>
        <end position="113"/>
    </location>
</feature>
<feature type="domain" description="Helicase ATP-binding" evidence="6">
    <location>
        <begin position="886"/>
        <end position="1053"/>
    </location>
</feature>
<dbReference type="FunFam" id="3.40.50.300:FF:001039">
    <property type="entry name" value="ATP-dependent RNA helicase DDX60"/>
    <property type="match status" value="1"/>
</dbReference>
<dbReference type="PROSITE" id="PS51194">
    <property type="entry name" value="HELICASE_CTER"/>
    <property type="match status" value="1"/>
</dbReference>
<dbReference type="InterPro" id="IPR027417">
    <property type="entry name" value="P-loop_NTPase"/>
</dbReference>
<proteinExistence type="predicted"/>
<dbReference type="KEGG" id="tpal:117641500"/>
<dbReference type="GO" id="GO:0005737">
    <property type="term" value="C:cytoplasm"/>
    <property type="evidence" value="ECO:0007669"/>
    <property type="project" value="TreeGrafter"/>
</dbReference>
<dbReference type="InterPro" id="IPR014001">
    <property type="entry name" value="Helicase_ATP-bd"/>
</dbReference>
<dbReference type="Pfam" id="PF23002">
    <property type="entry name" value="PIN-like_DDX60"/>
    <property type="match status" value="1"/>
</dbReference>
<dbReference type="InParanoid" id="A0A6P8Y5B3"/>
<dbReference type="GeneID" id="117641500"/>
<dbReference type="OrthoDB" id="8175159at2759"/>
<organism evidence="9">
    <name type="scientific">Thrips palmi</name>
    <name type="common">Melon thrips</name>
    <dbReference type="NCBI Taxonomy" id="161013"/>
    <lineage>
        <taxon>Eukaryota</taxon>
        <taxon>Metazoa</taxon>
        <taxon>Ecdysozoa</taxon>
        <taxon>Arthropoda</taxon>
        <taxon>Hexapoda</taxon>
        <taxon>Insecta</taxon>
        <taxon>Pterygota</taxon>
        <taxon>Neoptera</taxon>
        <taxon>Paraneoptera</taxon>
        <taxon>Thysanoptera</taxon>
        <taxon>Terebrantia</taxon>
        <taxon>Thripoidea</taxon>
        <taxon>Thripidae</taxon>
        <taxon>Thrips</taxon>
    </lineage>
</organism>
<evidence type="ECO:0000256" key="5">
    <source>
        <dbReference type="SAM" id="MobiDB-lite"/>
    </source>
</evidence>
<accession>A0A6P8Y5B3</accession>
<keyword evidence="4" id="KW-0067">ATP-binding</keyword>
<dbReference type="Pfam" id="PF26076">
    <property type="entry name" value="WHD_DDX60"/>
    <property type="match status" value="1"/>
</dbReference>
<dbReference type="SMART" id="SM00487">
    <property type="entry name" value="DEXDc"/>
    <property type="match status" value="1"/>
</dbReference>
<dbReference type="SUPFAM" id="SSF52540">
    <property type="entry name" value="P-loop containing nucleoside triphosphate hydrolases"/>
    <property type="match status" value="1"/>
</dbReference>
<feature type="compositionally biased region" description="Basic and acidic residues" evidence="5">
    <location>
        <begin position="674"/>
        <end position="684"/>
    </location>
</feature>
<evidence type="ECO:0000313" key="9">
    <source>
        <dbReference type="RefSeq" id="XP_034234768.1"/>
    </source>
</evidence>
<dbReference type="InterPro" id="IPR011545">
    <property type="entry name" value="DEAD/DEAH_box_helicase_dom"/>
</dbReference>
<dbReference type="GO" id="GO:0016787">
    <property type="term" value="F:hydrolase activity"/>
    <property type="evidence" value="ECO:0007669"/>
    <property type="project" value="UniProtKB-KW"/>
</dbReference>
<feature type="domain" description="Helicase C-terminal" evidence="7">
    <location>
        <begin position="1309"/>
        <end position="1455"/>
    </location>
</feature>
<sequence>MKYEISDKRAASPPPLLFSFCWGRGRLRLCFGPTSETSASAQPQHSALGRQSATGFSRCRFVTRRVTCIHCRAELETMPPKPARSSSEPSADVEKEDADAELDEASESEDDEVVTNRGLLNPAGGIVEEADEKFERELEDELEEVCDVLSKPSDGKLIQVISRLKRVNSLSNARYQDILPQVIDGRKFIIDGDSLLMLALDSKGYSMENGGQTLHLIYLVEKFLMSFLSRHLNCVIVFFEVWDHCWKPFPDWNIARAALKLHFLHNQKQISVLNMRSLWAEDFFNLIDDLKPSFILMAQHLPDLLPATLGPDKTATNWMQFILSAQSLYCEFLCLDVVDMGTVHSTTVSLMATVHVHINNFQNMKEDVLREISSMEEKMPTEEKTPNYDEFPESGIRSSTFILSAAAVLKRNSSKDVMTVVKTVILSAAILEFIPLKMRCIKNTLTLPLPVVQILKDFQSELAIVLSGVSPDSSFIDFRMAADLWHGRFIQSVFNCVAEAGVIVCGDLGNIIASRYEELVEHVNKKTDTVKLLPYPIEHICEGPCVGHALEKVSPMATDKFKSKIIPTSCKLAELFSGKLTSEKEVYSSCSVKESDEDFLDENRLSFSEKPLLDEYELIPDQDAKDAQKEVNKRYAQSGRNRLARFYTIYGLNLEGRSSVKAIVSNSNSNRPIESQKKQLDKPKSQAKGKLSKKEKIIEDNIKRIQEDKLKQIKERLKSFTSNFSSLVLKGDFNAAIEKCDIELHRASEFSEIVLEILFLKAKACLGLWTEACYSKLPTKDYTGAKDLFLVIREIFKIVEENKLPLGSKQKTSLSTWLHELGFKDLCAIRGLPEPTKSVKGDLAVGMDYVEFQLTQLGADLNRETGGKPDPRADGFIPDPWQVDLFNIIDKNQSAVVVAPTSSGKTYASYYCMEQVIRSSDDGVVVYVCPTKALVNQVYATIYARFKKNLPPGKTLLGICTKEFRHNVTNCQILTTVPECMELMLLSPKLQSWVKRIKYVIFDEVHCLVAQSGGLCWENSILLNRSPFLALSATIHKPEEFCGWLQKVEDFKRLQAEKFGLKDRRFDSYKVSLVVHSERHNHLIKSVMMDDGSVQHVHPYSFLSPGTSSEFKGIPKHISLSPDEALELFVVMKKELESEEVDNLCLKKYFHDLCPSGYLSMQSVQKFSELLREILNKESENNLIKVLEKLRTVDYSIIDTSDRFVLSNVSDVLNSVKDRSLMPALVFSYNRSLVEALPMRLLRYLRNIDDFTEDEETDIESESETESGKKTGVKTNRRFKGKRYKRKIGLMRGPSILKSTGSLRGEGFTDEKVIEFIEHRLIVMGYKAQDSFPSLLRRGLARHHEGMNSRERSAVEMLFRLKVLNFVSATGTLAMGIHMPCKTVVVAGDSPYLNVLEFNQMSGRAGRRGFDKEGNVIFYGVHKRKLKALMTGNLPQMVGNFPLSASLILRLLLLVADASIDSKSPQEATNEALTRAYTLLEGSLLYEFQPHLQDKMKYYFSFVVQFLIRQNLLGKDGKPHVNATFMTHLHDHEPGNFAFYFLLNSGILEEMCKCDKDGNVREESLLELVTVLNFLFGRLPLSQHLLHRRVKISSLVVLPPLPEKVILVLEQYNKEVLSTFSHYFLCVATDLKEKFGDETNLPLSQLNVQPEKVLPSEVLEEGKLQPALGSLCSSSNVCSSFAGLSGNTDDELFPSSGELLHIRDDVTVKIVPTLELDFPCNSYALDFYKYGNADAIRYENGLRSGHDFNLLKDFSTVLKCIQISLTEMLNPDAKLLKAIGQISETFSGNLIKAYWGYKGL</sequence>
<reference evidence="9" key="1">
    <citation type="submission" date="2025-08" db="UniProtKB">
        <authorList>
            <consortium name="RefSeq"/>
        </authorList>
    </citation>
    <scope>IDENTIFICATION</scope>
    <source>
        <tissue evidence="9">Total insect</tissue>
    </source>
</reference>
<evidence type="ECO:0000259" key="6">
    <source>
        <dbReference type="PROSITE" id="PS51192"/>
    </source>
</evidence>
<feature type="region of interest" description="Disordered" evidence="5">
    <location>
        <begin position="666"/>
        <end position="691"/>
    </location>
</feature>
<dbReference type="PANTHER" id="PTHR44533">
    <property type="entry name" value="DEAD/H RNA HELICASE, PUTATIVE-RELATED"/>
    <property type="match status" value="1"/>
</dbReference>
<dbReference type="InterPro" id="IPR059032">
    <property type="entry name" value="WHD_DDX60"/>
</dbReference>
<dbReference type="RefSeq" id="XP_034234768.1">
    <property type="nucleotide sequence ID" value="XM_034378877.1"/>
</dbReference>
<keyword evidence="2" id="KW-0378">Hydrolase</keyword>
<dbReference type="PANTHER" id="PTHR44533:SF4">
    <property type="entry name" value="DEAD_H RNA HELICASE, PUTATIVE-RELATED"/>
    <property type="match status" value="1"/>
</dbReference>
<name>A0A6P8Y5B3_THRPL</name>
<dbReference type="InterPro" id="IPR055124">
    <property type="entry name" value="PIN-like_DDX60"/>
</dbReference>
<keyword evidence="3 9" id="KW-0347">Helicase</keyword>
<dbReference type="Proteomes" id="UP000515158">
    <property type="component" value="Unplaced"/>
</dbReference>
<feature type="compositionally biased region" description="Acidic residues" evidence="5">
    <location>
        <begin position="94"/>
        <end position="113"/>
    </location>
</feature>